<dbReference type="InterPro" id="IPR050367">
    <property type="entry name" value="APC_superfamily"/>
</dbReference>
<organism evidence="7 8">
    <name type="scientific">Pseudomonas turukhanskensis</name>
    <dbReference type="NCBI Taxonomy" id="1806536"/>
    <lineage>
        <taxon>Bacteria</taxon>
        <taxon>Pseudomonadati</taxon>
        <taxon>Pseudomonadota</taxon>
        <taxon>Gammaproteobacteria</taxon>
        <taxon>Pseudomonadales</taxon>
        <taxon>Pseudomonadaceae</taxon>
        <taxon>Pseudomonas</taxon>
    </lineage>
</organism>
<evidence type="ECO:0000256" key="6">
    <source>
        <dbReference type="SAM" id="Phobius"/>
    </source>
</evidence>
<evidence type="ECO:0000256" key="2">
    <source>
        <dbReference type="ARBA" id="ARBA00022475"/>
    </source>
</evidence>
<keyword evidence="3 6" id="KW-0812">Transmembrane</keyword>
<dbReference type="EMBL" id="BSFN01000002">
    <property type="protein sequence ID" value="GLK87866.1"/>
    <property type="molecule type" value="Genomic_DNA"/>
</dbReference>
<comment type="subcellular location">
    <subcellularLocation>
        <location evidence="1">Cell membrane</location>
        <topology evidence="1">Multi-pass membrane protein</topology>
    </subcellularLocation>
</comment>
<dbReference type="InterPro" id="IPR002293">
    <property type="entry name" value="AA/rel_permease1"/>
</dbReference>
<feature type="transmembrane region" description="Helical" evidence="6">
    <location>
        <begin position="87"/>
        <end position="114"/>
    </location>
</feature>
<keyword evidence="8" id="KW-1185">Reference proteome</keyword>
<dbReference type="RefSeq" id="WP_271194115.1">
    <property type="nucleotide sequence ID" value="NZ_BSFN01000002.1"/>
</dbReference>
<feature type="transmembrane region" description="Helical" evidence="6">
    <location>
        <begin position="266"/>
        <end position="287"/>
    </location>
</feature>
<keyword evidence="4 6" id="KW-1133">Transmembrane helix</keyword>
<keyword evidence="2" id="KW-1003">Cell membrane</keyword>
<evidence type="ECO:0000313" key="8">
    <source>
        <dbReference type="Proteomes" id="UP001143328"/>
    </source>
</evidence>
<proteinExistence type="predicted"/>
<dbReference type="NCBIfam" id="NF008245">
    <property type="entry name" value="PRK11021.1"/>
    <property type="match status" value="1"/>
</dbReference>
<dbReference type="PIRSF" id="PIRSF006060">
    <property type="entry name" value="AA_transporter"/>
    <property type="match status" value="1"/>
</dbReference>
<feature type="transmembrane region" description="Helical" evidence="6">
    <location>
        <begin position="344"/>
        <end position="363"/>
    </location>
</feature>
<feature type="transmembrane region" description="Helical" evidence="6">
    <location>
        <begin position="186"/>
        <end position="207"/>
    </location>
</feature>
<keyword evidence="5 6" id="KW-0472">Membrane</keyword>
<feature type="transmembrane region" description="Helical" evidence="6">
    <location>
        <begin position="149"/>
        <end position="166"/>
    </location>
</feature>
<gene>
    <name evidence="7" type="ORF">GCM10017655_09280</name>
</gene>
<evidence type="ECO:0000256" key="4">
    <source>
        <dbReference type="ARBA" id="ARBA00022989"/>
    </source>
</evidence>
<dbReference type="PANTHER" id="PTHR42770:SF13">
    <property type="entry name" value="L-METHIONINE_BRANCHED-CHAIN AMINO ACID EXPORTER YJEH"/>
    <property type="match status" value="1"/>
</dbReference>
<dbReference type="AlphaFoldDB" id="A0A9W6NES0"/>
<reference evidence="7" key="2">
    <citation type="submission" date="2023-01" db="EMBL/GenBank/DDBJ databases">
        <authorList>
            <person name="Sun Q."/>
            <person name="Evtushenko L."/>
        </authorList>
    </citation>
    <scope>NUCLEOTIDE SEQUENCE</scope>
    <source>
        <strain evidence="7">VKM B-2935</strain>
    </source>
</reference>
<reference evidence="7" key="1">
    <citation type="journal article" date="2014" name="Int. J. Syst. Evol. Microbiol.">
        <title>Complete genome sequence of Corynebacterium casei LMG S-19264T (=DSM 44701T), isolated from a smear-ripened cheese.</title>
        <authorList>
            <consortium name="US DOE Joint Genome Institute (JGI-PGF)"/>
            <person name="Walter F."/>
            <person name="Albersmeier A."/>
            <person name="Kalinowski J."/>
            <person name="Ruckert C."/>
        </authorList>
    </citation>
    <scope>NUCLEOTIDE SEQUENCE</scope>
    <source>
        <strain evidence="7">VKM B-2935</strain>
    </source>
</reference>
<evidence type="ECO:0000313" key="7">
    <source>
        <dbReference type="EMBL" id="GLK87866.1"/>
    </source>
</evidence>
<dbReference type="GO" id="GO:0005886">
    <property type="term" value="C:plasma membrane"/>
    <property type="evidence" value="ECO:0007669"/>
    <property type="project" value="UniProtKB-SubCell"/>
</dbReference>
<evidence type="ECO:0000256" key="3">
    <source>
        <dbReference type="ARBA" id="ARBA00022692"/>
    </source>
</evidence>
<accession>A0A9W6NES0</accession>
<evidence type="ECO:0000256" key="5">
    <source>
        <dbReference type="ARBA" id="ARBA00023136"/>
    </source>
</evidence>
<protein>
    <submittedName>
        <fullName evidence="7">L-methionine/branched-chain amino acid transporter</fullName>
    </submittedName>
</protein>
<comment type="caution">
    <text evidence="7">The sequence shown here is derived from an EMBL/GenBank/DDBJ whole genome shotgun (WGS) entry which is preliminary data.</text>
</comment>
<dbReference type="Gene3D" id="1.20.1740.10">
    <property type="entry name" value="Amino acid/polyamine transporter I"/>
    <property type="match status" value="1"/>
</dbReference>
<dbReference type="Pfam" id="PF13520">
    <property type="entry name" value="AA_permease_2"/>
    <property type="match status" value="1"/>
</dbReference>
<feature type="transmembrane region" description="Helical" evidence="6">
    <location>
        <begin position="219"/>
        <end position="246"/>
    </location>
</feature>
<dbReference type="GO" id="GO:0022857">
    <property type="term" value="F:transmembrane transporter activity"/>
    <property type="evidence" value="ECO:0007669"/>
    <property type="project" value="InterPro"/>
</dbReference>
<feature type="transmembrane region" description="Helical" evidence="6">
    <location>
        <begin position="370"/>
        <end position="387"/>
    </location>
</feature>
<feature type="transmembrane region" description="Helical" evidence="6">
    <location>
        <begin position="319"/>
        <end position="338"/>
    </location>
</feature>
<feature type="transmembrane region" description="Helical" evidence="6">
    <location>
        <begin position="43"/>
        <end position="66"/>
    </location>
</feature>
<sequence>MSRLNQELSLLQGIGLLSTSLLGTGIFVVPALAATAAGGASLWAWLLLIVLVLPVAFTFAQLGRHFPHAGGAPHLIGRAFGPRMERISALLFLAVLPVGLPAALNISTGFFQALFDLGRGQSLAIQLATLGMMLLLGQRPAKASGMVQGAIALAIIATVGLIWWAGDLPHANQPLLPDLNGSWHLLPAALGVMFWCFVGIEAFTHMGEEFKHPHRDFPLALLLGVLLAGLVYWACSLAVLSFHAYGDVTTDAASLPRMLDQLFGAKARWLSALIGYLACFASMNVYMQGFARLIWSLADEGKLPRPLAQRNHHGVPARALLLVVIICALCASLAAVLQLSVDQLIRYANGNFVLIYLFSMAAGWMLLKGVWRWVAAFSALLCALVMVALGNDAWYAVALLLALGALDLMGARRAPATPLSVPSQKNT</sequence>
<feature type="transmembrane region" description="Helical" evidence="6">
    <location>
        <begin position="120"/>
        <end position="137"/>
    </location>
</feature>
<dbReference type="Proteomes" id="UP001143328">
    <property type="component" value="Unassembled WGS sequence"/>
</dbReference>
<evidence type="ECO:0000256" key="1">
    <source>
        <dbReference type="ARBA" id="ARBA00004651"/>
    </source>
</evidence>
<name>A0A9W6NES0_9PSED</name>
<dbReference type="PANTHER" id="PTHR42770">
    <property type="entry name" value="AMINO ACID TRANSPORTER-RELATED"/>
    <property type="match status" value="1"/>
</dbReference>